<dbReference type="InterPro" id="IPR050230">
    <property type="entry name" value="CALM/Myosin/TropC-like"/>
</dbReference>
<dbReference type="PANTHER" id="PTHR23048:SF13">
    <property type="entry name" value="EF-HAND DOMAIN-CONTAINING PROTEIN"/>
    <property type="match status" value="1"/>
</dbReference>
<reference evidence="4" key="1">
    <citation type="submission" date="2022-11" db="UniProtKB">
        <authorList>
            <consortium name="WormBaseParasite"/>
        </authorList>
    </citation>
    <scope>IDENTIFICATION</scope>
</reference>
<dbReference type="GO" id="GO:0016460">
    <property type="term" value="C:myosin II complex"/>
    <property type="evidence" value="ECO:0007669"/>
    <property type="project" value="TreeGrafter"/>
</dbReference>
<protein>
    <submittedName>
        <fullName evidence="4">EF-hand domain-containing protein</fullName>
    </submittedName>
</protein>
<keyword evidence="1" id="KW-0677">Repeat</keyword>
<dbReference type="Proteomes" id="UP000887572">
    <property type="component" value="Unplaced"/>
</dbReference>
<proteinExistence type="predicted"/>
<dbReference type="PROSITE" id="PS50222">
    <property type="entry name" value="EF_HAND_2"/>
    <property type="match status" value="2"/>
</dbReference>
<dbReference type="SUPFAM" id="SSF47473">
    <property type="entry name" value="EF-hand"/>
    <property type="match status" value="1"/>
</dbReference>
<dbReference type="InterPro" id="IPR002048">
    <property type="entry name" value="EF_hand_dom"/>
</dbReference>
<evidence type="ECO:0000313" key="3">
    <source>
        <dbReference type="Proteomes" id="UP000887572"/>
    </source>
</evidence>
<accession>A0A914HC95</accession>
<evidence type="ECO:0000313" key="4">
    <source>
        <dbReference type="WBParaSite" id="Gr19_v10_g15774.t1"/>
    </source>
</evidence>
<dbReference type="GO" id="GO:0005509">
    <property type="term" value="F:calcium ion binding"/>
    <property type="evidence" value="ECO:0007669"/>
    <property type="project" value="InterPro"/>
</dbReference>
<dbReference type="InterPro" id="IPR011992">
    <property type="entry name" value="EF-hand-dom_pair"/>
</dbReference>
<dbReference type="FunFam" id="1.10.238.10:FF:000003">
    <property type="entry name" value="Calmodulin A"/>
    <property type="match status" value="1"/>
</dbReference>
<dbReference type="WBParaSite" id="Gr19_v10_g15774.t1">
    <property type="protein sequence ID" value="Gr19_v10_g15774.t1"/>
    <property type="gene ID" value="Gr19_v10_g15774"/>
</dbReference>
<dbReference type="PANTHER" id="PTHR23048">
    <property type="entry name" value="MYOSIN LIGHT CHAIN 1, 3"/>
    <property type="match status" value="1"/>
</dbReference>
<dbReference type="AlphaFoldDB" id="A0A914HC95"/>
<evidence type="ECO:0000256" key="1">
    <source>
        <dbReference type="ARBA" id="ARBA00022737"/>
    </source>
</evidence>
<sequence>MSIDLQDSEALDDIKDVIDFYDTKGDGRVRVDQLGTCLRCLDLCPTEAQIAQLSQRWTDPSERLSVENVAPIVKELRKEGVRDRSEAELTGFLGNFDWDNSGFVSSADLRHLLTRCGEPLSGEQYEQLIREERAEDGCVNIAELVRTISGKAERTEERVHREQRREGE</sequence>
<keyword evidence="3" id="KW-1185">Reference proteome</keyword>
<feature type="domain" description="EF-hand" evidence="2">
    <location>
        <begin position="84"/>
        <end position="119"/>
    </location>
</feature>
<evidence type="ECO:0000259" key="2">
    <source>
        <dbReference type="PROSITE" id="PS50222"/>
    </source>
</evidence>
<name>A0A914HC95_GLORO</name>
<feature type="domain" description="EF-hand" evidence="2">
    <location>
        <begin position="9"/>
        <end position="44"/>
    </location>
</feature>
<organism evidence="3 4">
    <name type="scientific">Globodera rostochiensis</name>
    <name type="common">Golden nematode worm</name>
    <name type="synonym">Heterodera rostochiensis</name>
    <dbReference type="NCBI Taxonomy" id="31243"/>
    <lineage>
        <taxon>Eukaryota</taxon>
        <taxon>Metazoa</taxon>
        <taxon>Ecdysozoa</taxon>
        <taxon>Nematoda</taxon>
        <taxon>Chromadorea</taxon>
        <taxon>Rhabditida</taxon>
        <taxon>Tylenchina</taxon>
        <taxon>Tylenchomorpha</taxon>
        <taxon>Tylenchoidea</taxon>
        <taxon>Heteroderidae</taxon>
        <taxon>Heteroderinae</taxon>
        <taxon>Globodera</taxon>
    </lineage>
</organism>
<dbReference type="Gene3D" id="1.10.238.10">
    <property type="entry name" value="EF-hand"/>
    <property type="match status" value="2"/>
</dbReference>